<dbReference type="Gene3D" id="1.10.3810.10">
    <property type="entry name" value="Biosynthetic peptidoglycan transglycosylase-like"/>
    <property type="match status" value="1"/>
</dbReference>
<accession>A0ABT2GCQ0</accession>
<feature type="domain" description="Penicillin-binding protein transpeptidase" evidence="10">
    <location>
        <begin position="385"/>
        <end position="656"/>
    </location>
</feature>
<keyword evidence="6" id="KW-0511">Multifunctional enzyme</keyword>
<comment type="catalytic activity">
    <reaction evidence="8">
        <text>[GlcNAc-(1-&gt;4)-Mur2Ac(oyl-L-Ala-gamma-D-Glu-L-Lys-D-Ala-D-Ala)](n)-di-trans,octa-cis-undecaprenyl diphosphate + beta-D-GlcNAc-(1-&gt;4)-Mur2Ac(oyl-L-Ala-gamma-D-Glu-L-Lys-D-Ala-D-Ala)-di-trans,octa-cis-undecaprenyl diphosphate = [GlcNAc-(1-&gt;4)-Mur2Ac(oyl-L-Ala-gamma-D-Glu-L-Lys-D-Ala-D-Ala)](n+1)-di-trans,octa-cis-undecaprenyl diphosphate + di-trans,octa-cis-undecaprenyl diphosphate + H(+)</text>
        <dbReference type="Rhea" id="RHEA:23708"/>
        <dbReference type="Rhea" id="RHEA-COMP:9602"/>
        <dbReference type="Rhea" id="RHEA-COMP:9603"/>
        <dbReference type="ChEBI" id="CHEBI:15378"/>
        <dbReference type="ChEBI" id="CHEBI:58405"/>
        <dbReference type="ChEBI" id="CHEBI:60033"/>
        <dbReference type="ChEBI" id="CHEBI:78435"/>
        <dbReference type="EC" id="2.4.99.28"/>
    </reaction>
</comment>
<feature type="region of interest" description="Disordered" evidence="9">
    <location>
        <begin position="617"/>
        <end position="639"/>
    </location>
</feature>
<dbReference type="InterPro" id="IPR012338">
    <property type="entry name" value="Beta-lactam/transpept-like"/>
</dbReference>
<dbReference type="InterPro" id="IPR036950">
    <property type="entry name" value="PBP_transglycosylase"/>
</dbReference>
<keyword evidence="3" id="KW-0328">Glycosyltransferase</keyword>
<dbReference type="PANTHER" id="PTHR32282:SF33">
    <property type="entry name" value="PEPTIDOGLYCAN GLYCOSYLTRANSFERASE"/>
    <property type="match status" value="1"/>
</dbReference>
<feature type="compositionally biased region" description="Acidic residues" evidence="9">
    <location>
        <begin position="694"/>
        <end position="707"/>
    </location>
</feature>
<dbReference type="Pfam" id="PF00912">
    <property type="entry name" value="Transgly"/>
    <property type="match status" value="1"/>
</dbReference>
<feature type="domain" description="Glycosyl transferase family 51" evidence="11">
    <location>
        <begin position="90"/>
        <end position="281"/>
    </location>
</feature>
<keyword evidence="1" id="KW-0121">Carboxypeptidase</keyword>
<dbReference type="Pfam" id="PF00905">
    <property type="entry name" value="Transpeptidase"/>
    <property type="match status" value="1"/>
</dbReference>
<dbReference type="Proteomes" id="UP001165580">
    <property type="component" value="Unassembled WGS sequence"/>
</dbReference>
<dbReference type="Gene3D" id="3.40.710.10">
    <property type="entry name" value="DD-peptidase/beta-lactamase superfamily"/>
    <property type="match status" value="1"/>
</dbReference>
<dbReference type="PANTHER" id="PTHR32282">
    <property type="entry name" value="BINDING PROTEIN TRANSPEPTIDASE, PUTATIVE-RELATED"/>
    <property type="match status" value="1"/>
</dbReference>
<feature type="region of interest" description="Disordered" evidence="9">
    <location>
        <begin position="694"/>
        <end position="783"/>
    </location>
</feature>
<keyword evidence="13" id="KW-1185">Reference proteome</keyword>
<evidence type="ECO:0000256" key="2">
    <source>
        <dbReference type="ARBA" id="ARBA00022670"/>
    </source>
</evidence>
<evidence type="ECO:0000256" key="1">
    <source>
        <dbReference type="ARBA" id="ARBA00022645"/>
    </source>
</evidence>
<dbReference type="SUPFAM" id="SSF53955">
    <property type="entry name" value="Lysozyme-like"/>
    <property type="match status" value="1"/>
</dbReference>
<proteinExistence type="predicted"/>
<dbReference type="RefSeq" id="WP_259485526.1">
    <property type="nucleotide sequence ID" value="NZ_JANTEZ010000002.1"/>
</dbReference>
<dbReference type="InterPro" id="IPR001264">
    <property type="entry name" value="Glyco_trans_51"/>
</dbReference>
<evidence type="ECO:0000256" key="7">
    <source>
        <dbReference type="ARBA" id="ARBA00034000"/>
    </source>
</evidence>
<organism evidence="12 13">
    <name type="scientific">Herbiconiux gentiana</name>
    <dbReference type="NCBI Taxonomy" id="2970912"/>
    <lineage>
        <taxon>Bacteria</taxon>
        <taxon>Bacillati</taxon>
        <taxon>Actinomycetota</taxon>
        <taxon>Actinomycetes</taxon>
        <taxon>Micrococcales</taxon>
        <taxon>Microbacteriaceae</taxon>
        <taxon>Herbiconiux</taxon>
    </lineage>
</organism>
<comment type="caution">
    <text evidence="12">The sequence shown here is derived from an EMBL/GenBank/DDBJ whole genome shotgun (WGS) entry which is preliminary data.</text>
</comment>
<evidence type="ECO:0000259" key="10">
    <source>
        <dbReference type="Pfam" id="PF00905"/>
    </source>
</evidence>
<evidence type="ECO:0000313" key="13">
    <source>
        <dbReference type="Proteomes" id="UP001165580"/>
    </source>
</evidence>
<evidence type="ECO:0000259" key="11">
    <source>
        <dbReference type="Pfam" id="PF00912"/>
    </source>
</evidence>
<dbReference type="InterPro" id="IPR023346">
    <property type="entry name" value="Lysozyme-like_dom_sf"/>
</dbReference>
<keyword evidence="2" id="KW-0645">Protease</keyword>
<feature type="compositionally biased region" description="Pro residues" evidence="9">
    <location>
        <begin position="746"/>
        <end position="783"/>
    </location>
</feature>
<comment type="catalytic activity">
    <reaction evidence="7">
        <text>Preferential cleavage: (Ac)2-L-Lys-D-Ala-|-D-Ala. Also transpeptidation of peptidyl-alanyl moieties that are N-acyl substituents of D-alanine.</text>
        <dbReference type="EC" id="3.4.16.4"/>
    </reaction>
</comment>
<keyword evidence="4" id="KW-0808">Transferase</keyword>
<reference evidence="12" key="1">
    <citation type="submission" date="2022-08" db="EMBL/GenBank/DDBJ databases">
        <authorList>
            <person name="Deng Y."/>
            <person name="Han X.-F."/>
            <person name="Zhang Y.-Q."/>
        </authorList>
    </citation>
    <scope>NUCLEOTIDE SEQUENCE</scope>
    <source>
        <strain evidence="12">CPCC 205716</strain>
    </source>
</reference>
<protein>
    <submittedName>
        <fullName evidence="12">Transglycosylase domain-containing protein</fullName>
    </submittedName>
</protein>
<evidence type="ECO:0000313" key="12">
    <source>
        <dbReference type="EMBL" id="MCS5713995.1"/>
    </source>
</evidence>
<keyword evidence="5" id="KW-0378">Hydrolase</keyword>
<evidence type="ECO:0000256" key="8">
    <source>
        <dbReference type="ARBA" id="ARBA00049902"/>
    </source>
</evidence>
<sequence>MPEAPHRLTSAFQRLIDGTKRPVGMMLALGVASALLVTVMAVPAVAVTGVYASRTADVLDTLPDYIRPSTLAQNSEIYATNSDGTQVLLATVFDQNRQEVGWDDISPYVKDAVVTTEDPRFYEHAGVDIASTLRAALGNVASGGVESGASTITMQYVRNILVQQAESLDTKAERDAAYEAATTESVDRKLTEMRLAIALEKQYSKNDILLGYLNIANFGGSVYGIQAAAEYYYGVSAKDLSVAQAASLAATVNEPNGLRIDEPENIPDNQARRDEDVLASMLKHKAITQQQYDEAIATPVTPVITAPTTGCQAAASGAAYFCDYVTYIVRNDATFGDTSDERWSNFKRGGYKIYTTLNTDLQWNADSLMKEYVPASSDEADLGSTIVTVEPGTGRILAMAQNTNYAADPDTPVAGSTALNYNTDIDYGGSSGFQVGSTYKVFALAEWLKQGHTLSDRVSGNEREWDQSTFPNSCQALGGPWEPANDGSARPGTMSVQNALTNSVNNAFIAMAQQLDLCAIKATAESLGVHRADGNPLDTQPSSVLGTNEIAPLTMAAAYAAIAANGVYCAPVAIDRIVGPDGQDVQAPQANCQQTMDPSIASTLAYAMLGPIEEGTAVASNPEDGITHIGKTGTTDNEKDTWMVGASTKAATAVWVGNVTGDVSMTDVYPNGYLGSTVRHRIWNGMMTVNDEVLGGDDFPEPNEELVDGSSERFDSSSSSGSSNSDSGSGSGTTPSPSSTSAPSAPVAPAPADPAPSAPAPAPAPDPVVPADPVPTPAATPSR</sequence>
<name>A0ABT2GCQ0_9MICO</name>
<feature type="compositionally biased region" description="Low complexity" evidence="9">
    <location>
        <begin position="716"/>
        <end position="745"/>
    </location>
</feature>
<evidence type="ECO:0000256" key="6">
    <source>
        <dbReference type="ARBA" id="ARBA00023268"/>
    </source>
</evidence>
<dbReference type="SUPFAM" id="SSF56601">
    <property type="entry name" value="beta-lactamase/transpeptidase-like"/>
    <property type="match status" value="1"/>
</dbReference>
<dbReference type="InterPro" id="IPR050396">
    <property type="entry name" value="Glycosyltr_51/Transpeptidase"/>
</dbReference>
<evidence type="ECO:0000256" key="4">
    <source>
        <dbReference type="ARBA" id="ARBA00022679"/>
    </source>
</evidence>
<evidence type="ECO:0000256" key="5">
    <source>
        <dbReference type="ARBA" id="ARBA00022801"/>
    </source>
</evidence>
<gene>
    <name evidence="12" type="ORF">NVV95_05455</name>
</gene>
<dbReference type="EMBL" id="JANTEZ010000002">
    <property type="protein sequence ID" value="MCS5713995.1"/>
    <property type="molecule type" value="Genomic_DNA"/>
</dbReference>
<evidence type="ECO:0000256" key="9">
    <source>
        <dbReference type="SAM" id="MobiDB-lite"/>
    </source>
</evidence>
<dbReference type="InterPro" id="IPR001460">
    <property type="entry name" value="PCN-bd_Tpept"/>
</dbReference>
<evidence type="ECO:0000256" key="3">
    <source>
        <dbReference type="ARBA" id="ARBA00022676"/>
    </source>
</evidence>